<feature type="domain" description="Arrestin C-terminal-like" evidence="2">
    <location>
        <begin position="211"/>
        <end position="350"/>
    </location>
</feature>
<evidence type="ECO:0000313" key="3">
    <source>
        <dbReference type="EMBL" id="OAQ34573.1"/>
    </source>
</evidence>
<feature type="region of interest" description="Disordered" evidence="1">
    <location>
        <begin position="1"/>
        <end position="22"/>
    </location>
</feature>
<dbReference type="InterPro" id="IPR011022">
    <property type="entry name" value="Arrestin_C-like"/>
</dbReference>
<dbReference type="AlphaFoldDB" id="A0A197KBL7"/>
<keyword evidence="4" id="KW-1185">Reference proteome</keyword>
<accession>A0A197KBL7</accession>
<proteinExistence type="predicted"/>
<evidence type="ECO:0000256" key="1">
    <source>
        <dbReference type="SAM" id="MobiDB-lite"/>
    </source>
</evidence>
<name>A0A197KBL7_9FUNG</name>
<protein>
    <recommendedName>
        <fullName evidence="2">Arrestin C-terminal-like domain-containing protein</fullName>
    </recommendedName>
</protein>
<dbReference type="Pfam" id="PF02752">
    <property type="entry name" value="Arrestin_C"/>
    <property type="match status" value="1"/>
</dbReference>
<evidence type="ECO:0000313" key="4">
    <source>
        <dbReference type="Proteomes" id="UP000078512"/>
    </source>
</evidence>
<dbReference type="EMBL" id="KV442017">
    <property type="protein sequence ID" value="OAQ34573.1"/>
    <property type="molecule type" value="Genomic_DNA"/>
</dbReference>
<evidence type="ECO:0000259" key="2">
    <source>
        <dbReference type="Pfam" id="PF02752"/>
    </source>
</evidence>
<dbReference type="Proteomes" id="UP000078512">
    <property type="component" value="Unassembled WGS sequence"/>
</dbReference>
<organism evidence="3 4">
    <name type="scientific">Linnemannia elongata AG-77</name>
    <dbReference type="NCBI Taxonomy" id="1314771"/>
    <lineage>
        <taxon>Eukaryota</taxon>
        <taxon>Fungi</taxon>
        <taxon>Fungi incertae sedis</taxon>
        <taxon>Mucoromycota</taxon>
        <taxon>Mortierellomycotina</taxon>
        <taxon>Mortierellomycetes</taxon>
        <taxon>Mortierellales</taxon>
        <taxon>Mortierellaceae</taxon>
        <taxon>Linnemannia</taxon>
    </lineage>
</organism>
<gene>
    <name evidence="3" type="ORF">K457DRAFT_152215</name>
</gene>
<sequence length="393" mass="43278">MSTSKPLSMKTMARAPSSTKSKRISIDIPSDNYITVDNRPMPVFFSNLEVPAVIRATVTFENDQDCQGQDVEINYTAAVVFEVTAMTFFSAKTKIPHNLQRKRWTMSNLVRPTPGTVAAGRYTKTVTATIDPLWPSSGVTSASVKGTGWVRYTFEASFLKTSIGGASPVLATMPYEVWVVNSIMPSEAGALSNVPKPLTAHAPGKKPDLPVSLTIPKQTLQFHEQVPLTVRVEPFRKGSKRSGQNIVVLSAGFSVREKVQGWSRSATGVDVEHVTDVAQIAIREGWPQNTLGGWTRTVSITLPTAPEINASMTSKAMDISHSVLFTLKYKAENDSDMKAQEVTVEVPFQMVVPRRNMQAQDDFLPTYSAADAQAYLQKHADDEKDLPYYSREE</sequence>
<dbReference type="OrthoDB" id="2361690at2759"/>
<reference evidence="3 4" key="1">
    <citation type="submission" date="2016-05" db="EMBL/GenBank/DDBJ databases">
        <title>Genome sequencing reveals origins of a unique bacterial endosymbiosis in the earliest lineages of terrestrial Fungi.</title>
        <authorList>
            <consortium name="DOE Joint Genome Institute"/>
            <person name="Uehling J."/>
            <person name="Gryganskyi A."/>
            <person name="Hameed K."/>
            <person name="Tschaplinski T."/>
            <person name="Misztal P."/>
            <person name="Wu S."/>
            <person name="Desiro A."/>
            <person name="Vande Pol N."/>
            <person name="Du Z.-Y."/>
            <person name="Zienkiewicz A."/>
            <person name="Zienkiewicz K."/>
            <person name="Morin E."/>
            <person name="Tisserant E."/>
            <person name="Splivallo R."/>
            <person name="Hainaut M."/>
            <person name="Henrissat B."/>
            <person name="Ohm R."/>
            <person name="Kuo A."/>
            <person name="Yan J."/>
            <person name="Lipzen A."/>
            <person name="Nolan M."/>
            <person name="Labutti K."/>
            <person name="Barry K."/>
            <person name="Goldstein A."/>
            <person name="Labbe J."/>
            <person name="Schadt C."/>
            <person name="Tuskan G."/>
            <person name="Grigoriev I."/>
            <person name="Martin F."/>
            <person name="Vilgalys R."/>
            <person name="Bonito G."/>
        </authorList>
    </citation>
    <scope>NUCLEOTIDE SEQUENCE [LARGE SCALE GENOMIC DNA]</scope>
    <source>
        <strain evidence="3 4">AG-77</strain>
    </source>
</reference>